<dbReference type="PROSITE" id="PS01149">
    <property type="entry name" value="PSI_RSU"/>
    <property type="match status" value="1"/>
</dbReference>
<evidence type="ECO:0000256" key="7">
    <source>
        <dbReference type="RuleBase" id="RU003887"/>
    </source>
</evidence>
<dbReference type="RefSeq" id="WP_119911733.1">
    <property type="nucleotide sequence ID" value="NZ_QZCH01000023.1"/>
</dbReference>
<dbReference type="FunFam" id="3.30.70.1560:FF:000001">
    <property type="entry name" value="Pseudouridine synthase"/>
    <property type="match status" value="1"/>
</dbReference>
<evidence type="ECO:0000256" key="4">
    <source>
        <dbReference type="ARBA" id="ARBA00036749"/>
    </source>
</evidence>
<comment type="catalytic activity">
    <reaction evidence="4">
        <text>uridine(516) in 16S rRNA = pseudouridine(516) in 16S rRNA</text>
        <dbReference type="Rhea" id="RHEA:38867"/>
        <dbReference type="Rhea" id="RHEA-COMP:10089"/>
        <dbReference type="Rhea" id="RHEA-COMP:10090"/>
        <dbReference type="ChEBI" id="CHEBI:65314"/>
        <dbReference type="ChEBI" id="CHEBI:65315"/>
        <dbReference type="EC" id="5.4.99.19"/>
    </reaction>
</comment>
<dbReference type="GO" id="GO:0005829">
    <property type="term" value="C:cytosol"/>
    <property type="evidence" value="ECO:0007669"/>
    <property type="project" value="UniProtKB-ARBA"/>
</dbReference>
<dbReference type="InterPro" id="IPR006145">
    <property type="entry name" value="PsdUridine_synth_RsuA/RluA"/>
</dbReference>
<dbReference type="InterPro" id="IPR036986">
    <property type="entry name" value="S4_RNA-bd_sf"/>
</dbReference>
<dbReference type="InterPro" id="IPR020094">
    <property type="entry name" value="TruA/RsuA/RluB/E/F_N"/>
</dbReference>
<dbReference type="GO" id="GO:0003723">
    <property type="term" value="F:RNA binding"/>
    <property type="evidence" value="ECO:0007669"/>
    <property type="project" value="UniProtKB-KW"/>
</dbReference>
<organism evidence="9 10">
    <name type="scientific">Motilimonas pumila</name>
    <dbReference type="NCBI Taxonomy" id="2303987"/>
    <lineage>
        <taxon>Bacteria</taxon>
        <taxon>Pseudomonadati</taxon>
        <taxon>Pseudomonadota</taxon>
        <taxon>Gammaproteobacteria</taxon>
        <taxon>Alteromonadales</taxon>
        <taxon>Alteromonadales genera incertae sedis</taxon>
        <taxon>Motilimonas</taxon>
    </lineage>
</organism>
<keyword evidence="10" id="KW-1185">Reference proteome</keyword>
<dbReference type="NCBIfam" id="NF008097">
    <property type="entry name" value="PRK10839.1"/>
    <property type="match status" value="1"/>
</dbReference>
<dbReference type="Gene3D" id="3.10.290.10">
    <property type="entry name" value="RNA-binding S4 domain"/>
    <property type="match status" value="1"/>
</dbReference>
<dbReference type="PROSITE" id="PS50889">
    <property type="entry name" value="S4"/>
    <property type="match status" value="1"/>
</dbReference>
<dbReference type="InterPro" id="IPR020103">
    <property type="entry name" value="PsdUridine_synth_cat_dom_sf"/>
</dbReference>
<dbReference type="NCBIfam" id="TIGR00093">
    <property type="entry name" value="pseudouridine synthase"/>
    <property type="match status" value="1"/>
</dbReference>
<accession>A0A418YBN6</accession>
<dbReference type="Pfam" id="PF00849">
    <property type="entry name" value="PseudoU_synth_2"/>
    <property type="match status" value="1"/>
</dbReference>
<keyword evidence="3 7" id="KW-0413">Isomerase</keyword>
<comment type="function">
    <text evidence="5">Responsible for synthesis of pseudouridine from uracil-516 in 16S ribosomal RNA.</text>
</comment>
<evidence type="ECO:0000256" key="3">
    <source>
        <dbReference type="ARBA" id="ARBA00023235"/>
    </source>
</evidence>
<reference evidence="9 10" key="1">
    <citation type="submission" date="2018-09" db="EMBL/GenBank/DDBJ databases">
        <authorList>
            <person name="Wang F."/>
        </authorList>
    </citation>
    <scope>NUCLEOTIDE SEQUENCE [LARGE SCALE GENOMIC DNA]</scope>
    <source>
        <strain evidence="9 10">PLHSC7-2</strain>
    </source>
</reference>
<proteinExistence type="inferred from homology"/>
<evidence type="ECO:0000256" key="1">
    <source>
        <dbReference type="ARBA" id="ARBA00008348"/>
    </source>
</evidence>
<dbReference type="CDD" id="cd00165">
    <property type="entry name" value="S4"/>
    <property type="match status" value="1"/>
</dbReference>
<dbReference type="OrthoDB" id="9807213at2"/>
<dbReference type="InterPro" id="IPR018496">
    <property type="entry name" value="PsdUridine_synth_RsuA/RluB_CS"/>
</dbReference>
<name>A0A418YBN6_9GAMM</name>
<dbReference type="SUPFAM" id="SSF55174">
    <property type="entry name" value="Alpha-L RNA-binding motif"/>
    <property type="match status" value="1"/>
</dbReference>
<dbReference type="AlphaFoldDB" id="A0A418YBN6"/>
<dbReference type="GO" id="GO:0160136">
    <property type="term" value="F:16S rRNA pseudouridine(516) synthase activity"/>
    <property type="evidence" value="ECO:0007669"/>
    <property type="project" value="UniProtKB-EC"/>
</dbReference>
<feature type="domain" description="RNA-binding S4" evidence="8">
    <location>
        <begin position="1"/>
        <end position="62"/>
    </location>
</feature>
<dbReference type="InterPro" id="IPR000748">
    <property type="entry name" value="PsdUridine_synth_RsuA/RluB/E/F"/>
</dbReference>
<dbReference type="PANTHER" id="PTHR47683">
    <property type="entry name" value="PSEUDOURIDINE SYNTHASE FAMILY PROTEIN-RELATED"/>
    <property type="match status" value="1"/>
</dbReference>
<evidence type="ECO:0000256" key="2">
    <source>
        <dbReference type="ARBA" id="ARBA00022884"/>
    </source>
</evidence>
<dbReference type="PANTHER" id="PTHR47683:SF4">
    <property type="entry name" value="PSEUDOURIDINE SYNTHASE"/>
    <property type="match status" value="1"/>
</dbReference>
<dbReference type="InterPro" id="IPR042092">
    <property type="entry name" value="PsdUridine_s_RsuA/RluB/E/F_cat"/>
</dbReference>
<dbReference type="EC" id="5.4.99.-" evidence="7"/>
<dbReference type="InterPro" id="IPR050343">
    <property type="entry name" value="RsuA_PseudoU_synthase"/>
</dbReference>
<keyword evidence="2 6" id="KW-0694">RNA-binding</keyword>
<reference evidence="9 10" key="2">
    <citation type="submission" date="2019-01" db="EMBL/GenBank/DDBJ databases">
        <title>Motilimonas pumilus sp. nov., isolated from the gut of sea cucumber (Apostichopus japonicus).</title>
        <authorList>
            <person name="Wang F.-Q."/>
            <person name="Ren L.-H."/>
            <person name="Lin Y.-W."/>
            <person name="Sun G.-H."/>
            <person name="Du Z.-J."/>
            <person name="Zhao J.-X."/>
            <person name="Liu X.-J."/>
            <person name="Liu L.-J."/>
        </authorList>
    </citation>
    <scope>NUCLEOTIDE SEQUENCE [LARGE SCALE GENOMIC DNA]</scope>
    <source>
        <strain evidence="9 10">PLHSC7-2</strain>
    </source>
</reference>
<dbReference type="Proteomes" id="UP000283255">
    <property type="component" value="Unassembled WGS sequence"/>
</dbReference>
<evidence type="ECO:0000256" key="6">
    <source>
        <dbReference type="PROSITE-ProRule" id="PRU00182"/>
    </source>
</evidence>
<dbReference type="CDD" id="cd02553">
    <property type="entry name" value="PseudoU_synth_RsuA"/>
    <property type="match status" value="1"/>
</dbReference>
<dbReference type="EMBL" id="QZCH01000023">
    <property type="protein sequence ID" value="RJG41928.1"/>
    <property type="molecule type" value="Genomic_DNA"/>
</dbReference>
<dbReference type="SMART" id="SM00363">
    <property type="entry name" value="S4"/>
    <property type="match status" value="1"/>
</dbReference>
<comment type="caution">
    <text evidence="9">The sequence shown here is derived from an EMBL/GenBank/DDBJ whole genome shotgun (WGS) entry which is preliminary data.</text>
</comment>
<evidence type="ECO:0000313" key="10">
    <source>
        <dbReference type="Proteomes" id="UP000283255"/>
    </source>
</evidence>
<dbReference type="Pfam" id="PF01479">
    <property type="entry name" value="S4"/>
    <property type="match status" value="1"/>
</dbReference>
<dbReference type="GO" id="GO:0000455">
    <property type="term" value="P:enzyme-directed rRNA pseudouridine synthesis"/>
    <property type="evidence" value="ECO:0007669"/>
    <property type="project" value="UniProtKB-ARBA"/>
</dbReference>
<protein>
    <recommendedName>
        <fullName evidence="7">Pseudouridine synthase</fullName>
        <ecNumber evidence="7">5.4.99.-</ecNumber>
    </recommendedName>
</protein>
<sequence length="229" mass="25397">MRLDKFICETKNLTRAEAKRCIKVGMVKINQQLVTQAATKVASSDEVMFNDQVVSLIGPQYIVLHKPAGYVCSTQDEEYPCVMRLIHSPHAHKLHIAGRLDVDTTGLVLLTDDGQWSHKVTSPKHACEKVYQVTLAEPIAAEAVEQFAEGIMLRNEHKATLPAQLVIHEPLSVTVTLSEGKYHQVKRMFAAIGNKVVGLHRANVGSISLQGLAEQEWRYLTADEVASFT</sequence>
<dbReference type="InterPro" id="IPR002942">
    <property type="entry name" value="S4_RNA-bd"/>
</dbReference>
<dbReference type="Gene3D" id="3.30.70.580">
    <property type="entry name" value="Pseudouridine synthase I, catalytic domain, N-terminal subdomain"/>
    <property type="match status" value="1"/>
</dbReference>
<dbReference type="SUPFAM" id="SSF55120">
    <property type="entry name" value="Pseudouridine synthase"/>
    <property type="match status" value="1"/>
</dbReference>
<dbReference type="Gene3D" id="3.30.70.1560">
    <property type="entry name" value="Alpha-L RNA-binding motif"/>
    <property type="match status" value="1"/>
</dbReference>
<evidence type="ECO:0000256" key="5">
    <source>
        <dbReference type="ARBA" id="ARBA00037590"/>
    </source>
</evidence>
<comment type="similarity">
    <text evidence="1 7">Belongs to the pseudouridine synthase RsuA family.</text>
</comment>
<evidence type="ECO:0000259" key="8">
    <source>
        <dbReference type="SMART" id="SM00363"/>
    </source>
</evidence>
<gene>
    <name evidence="9" type="primary">rsuA</name>
    <name evidence="9" type="ORF">D1Z90_15665</name>
</gene>
<evidence type="ECO:0000313" key="9">
    <source>
        <dbReference type="EMBL" id="RJG41928.1"/>
    </source>
</evidence>